<name>A0ACC2XGA0_9TREE</name>
<reference evidence="1" key="1">
    <citation type="submission" date="2023-04" db="EMBL/GenBank/DDBJ databases">
        <title>Draft Genome sequencing of Naganishia species isolated from polar environments using Oxford Nanopore Technology.</title>
        <authorList>
            <person name="Leo P."/>
            <person name="Venkateswaran K."/>
        </authorList>
    </citation>
    <scope>NUCLEOTIDE SEQUENCE</scope>
    <source>
        <strain evidence="1">MNA-CCFEE 5425</strain>
    </source>
</reference>
<dbReference type="Proteomes" id="UP001243375">
    <property type="component" value="Unassembled WGS sequence"/>
</dbReference>
<keyword evidence="2" id="KW-1185">Reference proteome</keyword>
<comment type="caution">
    <text evidence="1">The sequence shown here is derived from an EMBL/GenBank/DDBJ whole genome shotgun (WGS) entry which is preliminary data.</text>
</comment>
<dbReference type="EMBL" id="JASBWU010000004">
    <property type="protein sequence ID" value="KAJ9122416.1"/>
    <property type="molecule type" value="Genomic_DNA"/>
</dbReference>
<evidence type="ECO:0000313" key="1">
    <source>
        <dbReference type="EMBL" id="KAJ9122416.1"/>
    </source>
</evidence>
<organism evidence="1 2">
    <name type="scientific">Naganishia vaughanmartiniae</name>
    <dbReference type="NCBI Taxonomy" id="1424756"/>
    <lineage>
        <taxon>Eukaryota</taxon>
        <taxon>Fungi</taxon>
        <taxon>Dikarya</taxon>
        <taxon>Basidiomycota</taxon>
        <taxon>Agaricomycotina</taxon>
        <taxon>Tremellomycetes</taxon>
        <taxon>Filobasidiales</taxon>
        <taxon>Filobasidiaceae</taxon>
        <taxon>Naganishia</taxon>
    </lineage>
</organism>
<gene>
    <name evidence="1" type="ORF">QFC22_001841</name>
</gene>
<sequence>MARMGIAKLARSSQTYYGFDKAVPDFAHIVKIAKRFPQVWESSKAQILPASSDVDVATFIKQCQKANLPEKVLEAEC</sequence>
<protein>
    <submittedName>
        <fullName evidence="1">Uncharacterized protein</fullName>
    </submittedName>
</protein>
<accession>A0ACC2XGA0</accession>
<proteinExistence type="predicted"/>
<evidence type="ECO:0000313" key="2">
    <source>
        <dbReference type="Proteomes" id="UP001243375"/>
    </source>
</evidence>